<dbReference type="GO" id="GO:0042254">
    <property type="term" value="P:ribosome biogenesis"/>
    <property type="evidence" value="ECO:0007669"/>
    <property type="project" value="UniProtKB-KW"/>
</dbReference>
<keyword evidence="4" id="KW-0539">Nucleus</keyword>
<dbReference type="GeneID" id="87920213"/>
<keyword evidence="9" id="KW-1185">Reference proteome</keyword>
<dbReference type="Pfam" id="PF01798">
    <property type="entry name" value="Nop"/>
    <property type="match status" value="1"/>
</dbReference>
<dbReference type="InterPro" id="IPR012974">
    <property type="entry name" value="NOP58/56_N"/>
</dbReference>
<reference evidence="8" key="1">
    <citation type="submission" date="2023-11" db="EMBL/GenBank/DDBJ databases">
        <title>The genome sequences of three competitors of mushroom-forming fungi.</title>
        <authorList>
            <person name="Beijen E."/>
            <person name="Ohm R.A."/>
        </authorList>
    </citation>
    <scope>NUCLEOTIDE SEQUENCE</scope>
    <source>
        <strain evidence="8">CBS 100526</strain>
    </source>
</reference>
<dbReference type="Gene3D" id="1.10.246.90">
    <property type="entry name" value="Nop domain"/>
    <property type="match status" value="1"/>
</dbReference>
<dbReference type="PANTHER" id="PTHR10894">
    <property type="entry name" value="NUCLEOLAR PROTEIN 5 NUCLEOLAR PROTEIN NOP5 NOP58"/>
    <property type="match status" value="1"/>
</dbReference>
<evidence type="ECO:0000313" key="9">
    <source>
        <dbReference type="Proteomes" id="UP001273209"/>
    </source>
</evidence>
<accession>A0AAE1M4K9</accession>
<dbReference type="SMART" id="SM00931">
    <property type="entry name" value="NOSIC"/>
    <property type="match status" value="1"/>
</dbReference>
<dbReference type="FunFam" id="1.10.246.90:FF:000001">
    <property type="entry name" value="Nucleolar protein 56"/>
    <property type="match status" value="1"/>
</dbReference>
<dbReference type="InterPro" id="IPR012976">
    <property type="entry name" value="NOSIC"/>
</dbReference>
<dbReference type="PROSITE" id="PS51358">
    <property type="entry name" value="NOP"/>
    <property type="match status" value="1"/>
</dbReference>
<dbReference type="InterPro" id="IPR002687">
    <property type="entry name" value="Nop_dom"/>
</dbReference>
<dbReference type="SUPFAM" id="SSF89124">
    <property type="entry name" value="Nop domain"/>
    <property type="match status" value="1"/>
</dbReference>
<feature type="compositionally biased region" description="Basic and acidic residues" evidence="6">
    <location>
        <begin position="570"/>
        <end position="583"/>
    </location>
</feature>
<evidence type="ECO:0000256" key="5">
    <source>
        <dbReference type="ARBA" id="ARBA00040742"/>
    </source>
</evidence>
<feature type="region of interest" description="Disordered" evidence="6">
    <location>
        <begin position="445"/>
        <end position="591"/>
    </location>
</feature>
<gene>
    <name evidence="8" type="ORF">Triagg1_5759</name>
</gene>
<evidence type="ECO:0000313" key="8">
    <source>
        <dbReference type="EMBL" id="KAK4072714.1"/>
    </source>
</evidence>
<dbReference type="Gene3D" id="1.10.287.4070">
    <property type="match status" value="1"/>
</dbReference>
<dbReference type="EMBL" id="JAWRVG010000021">
    <property type="protein sequence ID" value="KAK4072714.1"/>
    <property type="molecule type" value="Genomic_DNA"/>
</dbReference>
<feature type="domain" description="Nop" evidence="7">
    <location>
        <begin position="302"/>
        <end position="420"/>
    </location>
</feature>
<evidence type="ECO:0000256" key="1">
    <source>
        <dbReference type="ARBA" id="ARBA00004604"/>
    </source>
</evidence>
<dbReference type="InterPro" id="IPR045056">
    <property type="entry name" value="Nop56/Nop58"/>
</dbReference>
<evidence type="ECO:0000256" key="3">
    <source>
        <dbReference type="ARBA" id="ARBA00022517"/>
    </source>
</evidence>
<dbReference type="GO" id="GO:0032040">
    <property type="term" value="C:small-subunit processome"/>
    <property type="evidence" value="ECO:0007669"/>
    <property type="project" value="InterPro"/>
</dbReference>
<dbReference type="Proteomes" id="UP001273209">
    <property type="component" value="Unassembled WGS sequence"/>
</dbReference>
<dbReference type="InterPro" id="IPR042239">
    <property type="entry name" value="Nop_C"/>
</dbReference>
<dbReference type="InterPro" id="IPR036070">
    <property type="entry name" value="Nop_dom_sf"/>
</dbReference>
<dbReference type="PANTHER" id="PTHR10894:SF0">
    <property type="entry name" value="NUCLEOLAR PROTEIN 56"/>
    <property type="match status" value="1"/>
</dbReference>
<comment type="caution">
    <text evidence="8">The sequence shown here is derived from an EMBL/GenBank/DDBJ whole genome shotgun (WGS) entry which is preliminary data.</text>
</comment>
<dbReference type="Pfam" id="PF08156">
    <property type="entry name" value="NOP5NT"/>
    <property type="match status" value="1"/>
</dbReference>
<dbReference type="RefSeq" id="XP_062755272.1">
    <property type="nucleotide sequence ID" value="XM_062900309.1"/>
</dbReference>
<comment type="similarity">
    <text evidence="2">Belongs to the NOP5/NOP56 family.</text>
</comment>
<proteinExistence type="inferred from homology"/>
<organism evidence="8 9">
    <name type="scientific">Trichoderma aggressivum f. europaeum</name>
    <dbReference type="NCBI Taxonomy" id="173218"/>
    <lineage>
        <taxon>Eukaryota</taxon>
        <taxon>Fungi</taxon>
        <taxon>Dikarya</taxon>
        <taxon>Ascomycota</taxon>
        <taxon>Pezizomycotina</taxon>
        <taxon>Sordariomycetes</taxon>
        <taxon>Hypocreomycetidae</taxon>
        <taxon>Hypocreales</taxon>
        <taxon>Hypocreaceae</taxon>
        <taxon>Trichoderma</taxon>
    </lineage>
</organism>
<comment type="subcellular location">
    <subcellularLocation>
        <location evidence="1">Nucleus</location>
        <location evidence="1">Nucleolus</location>
    </subcellularLocation>
</comment>
<evidence type="ECO:0000256" key="2">
    <source>
        <dbReference type="ARBA" id="ARBA00009211"/>
    </source>
</evidence>
<protein>
    <recommendedName>
        <fullName evidence="5">Nucleolar protein 56</fullName>
    </recommendedName>
</protein>
<sequence>MAHVDYVLFEAALGYALFNVVHQADAVGAKLKEVQTAVNELPKFSKMVNLVNFTPFSGHVEALENVNLISEGIVSDQLKSVLELNLPQTSGKKSKITLGVAEKNLGSAIKTQFPGLSIETIETSVVVAELIRGIRLHAEKLLKGLQTGDLSKASLGLAHAYSRAKVKFNVTRNDNHIIQAIATVDFQDKGVNGFFMRLREWYGSHFPELQRFASDNYTYAQLVGVIGNKKTLTDEKLHDIAAILGEDGEKAQAIIDAAKVSMGYDLAGTDFEIIDQLSRLVLKQADNRRNTSTYLDEKLDQVAPNLKALLGSSVAARLISHAGSLTSLAKLPSSTLQILGAEKALFRALKTKGNTPKFGLLFHAGAIAKASKQNKGRMSRCVANKASMASRIDVFSAEPSTRFGDAFKQQVDERLEFYATGKRPTKNSDVIKSVMESLGDAGETFDEDMIDAPDAAASKKDKKDKKDKKKDKKDKKEKKEKKRKHEEDEDVPMTNAADGEKKKKKKKSKGSKDEWAQPEVGVEIMGKYGDGALACDKGDNKMSDEKLGKKKKLSAMLANERSTDLDQDSEEHSEPKPTKERSNEVQQKPVV</sequence>
<keyword evidence="3" id="KW-0690">Ribosome biogenesis</keyword>
<feature type="compositionally biased region" description="Basic and acidic residues" evidence="6">
    <location>
        <begin position="536"/>
        <end position="547"/>
    </location>
</feature>
<evidence type="ECO:0000259" key="7">
    <source>
        <dbReference type="PROSITE" id="PS51358"/>
    </source>
</evidence>
<evidence type="ECO:0000256" key="4">
    <source>
        <dbReference type="ARBA" id="ARBA00023242"/>
    </source>
</evidence>
<name>A0AAE1M4K9_9HYPO</name>
<dbReference type="GO" id="GO:0030515">
    <property type="term" value="F:snoRNA binding"/>
    <property type="evidence" value="ECO:0007669"/>
    <property type="project" value="InterPro"/>
</dbReference>
<evidence type="ECO:0000256" key="6">
    <source>
        <dbReference type="SAM" id="MobiDB-lite"/>
    </source>
</evidence>
<feature type="compositionally biased region" description="Basic residues" evidence="6">
    <location>
        <begin position="460"/>
        <end position="484"/>
    </location>
</feature>
<dbReference type="GO" id="GO:0031428">
    <property type="term" value="C:box C/D methylation guide snoRNP complex"/>
    <property type="evidence" value="ECO:0007669"/>
    <property type="project" value="InterPro"/>
</dbReference>
<dbReference type="AlphaFoldDB" id="A0AAE1M4K9"/>